<dbReference type="Pfam" id="PF01549">
    <property type="entry name" value="ShK"/>
    <property type="match status" value="2"/>
</dbReference>
<proteinExistence type="predicted"/>
<evidence type="ECO:0000313" key="5">
    <source>
        <dbReference type="WBParaSite" id="SVE_0594000.1"/>
    </source>
</evidence>
<dbReference type="PROSITE" id="PS51670">
    <property type="entry name" value="SHKT"/>
    <property type="match status" value="1"/>
</dbReference>
<dbReference type="AlphaFoldDB" id="A0A0K0FAT5"/>
<feature type="domain" description="ShKT" evidence="3">
    <location>
        <begin position="68"/>
        <end position="102"/>
    </location>
</feature>
<evidence type="ECO:0000313" key="4">
    <source>
        <dbReference type="Proteomes" id="UP000035680"/>
    </source>
</evidence>
<dbReference type="PROSITE" id="PS51257">
    <property type="entry name" value="PROKAR_LIPOPROTEIN"/>
    <property type="match status" value="1"/>
</dbReference>
<reference evidence="4" key="1">
    <citation type="submission" date="2014-07" db="EMBL/GenBank/DDBJ databases">
        <authorList>
            <person name="Martin A.A"/>
            <person name="De Silva N."/>
        </authorList>
    </citation>
    <scope>NUCLEOTIDE SEQUENCE</scope>
</reference>
<reference evidence="5" key="2">
    <citation type="submission" date="2015-08" db="UniProtKB">
        <authorList>
            <consortium name="WormBaseParasite"/>
        </authorList>
    </citation>
    <scope>IDENTIFICATION</scope>
</reference>
<sequence>MKPIFTILIIFSTISIMIYGCKDILNECRKYKDYCKILSWRSFLFQNCQYTCRMCEDDLKNKDGGDDCDDIGENCNSMKFYCKNPKYDNIAKKLCKRSCGLC</sequence>
<dbReference type="InterPro" id="IPR003582">
    <property type="entry name" value="ShKT_dom"/>
</dbReference>
<dbReference type="PANTHER" id="PTHR21724:SF109">
    <property type="entry name" value="SHKT DOMAIN-CONTAINING PROTEIN"/>
    <property type="match status" value="1"/>
</dbReference>
<dbReference type="SMART" id="SM00254">
    <property type="entry name" value="ShKT"/>
    <property type="match status" value="2"/>
</dbReference>
<comment type="caution">
    <text evidence="1">Lacks conserved residue(s) required for the propagation of feature annotation.</text>
</comment>
<feature type="chain" id="PRO_5005329416" evidence="2">
    <location>
        <begin position="21"/>
        <end position="102"/>
    </location>
</feature>
<evidence type="ECO:0000256" key="2">
    <source>
        <dbReference type="SAM" id="SignalP"/>
    </source>
</evidence>
<feature type="disulfide bond" evidence="1">
    <location>
        <begin position="68"/>
        <end position="102"/>
    </location>
</feature>
<organism evidence="4 5">
    <name type="scientific">Strongyloides venezuelensis</name>
    <name type="common">Threadworm</name>
    <dbReference type="NCBI Taxonomy" id="75913"/>
    <lineage>
        <taxon>Eukaryota</taxon>
        <taxon>Metazoa</taxon>
        <taxon>Ecdysozoa</taxon>
        <taxon>Nematoda</taxon>
        <taxon>Chromadorea</taxon>
        <taxon>Rhabditida</taxon>
        <taxon>Tylenchina</taxon>
        <taxon>Panagrolaimomorpha</taxon>
        <taxon>Strongyloidoidea</taxon>
        <taxon>Strongyloididae</taxon>
        <taxon>Strongyloides</taxon>
    </lineage>
</organism>
<protein>
    <submittedName>
        <fullName evidence="5">ShKT domain-containing protein</fullName>
    </submittedName>
</protein>
<accession>A0A0K0FAT5</accession>
<evidence type="ECO:0000256" key="1">
    <source>
        <dbReference type="PROSITE-ProRule" id="PRU01005"/>
    </source>
</evidence>
<dbReference type="PANTHER" id="PTHR21724">
    <property type="entry name" value="SHKT DOMAIN-CONTAINING PROTEIN"/>
    <property type="match status" value="1"/>
</dbReference>
<keyword evidence="2" id="KW-0732">Signal</keyword>
<evidence type="ECO:0000259" key="3">
    <source>
        <dbReference type="PROSITE" id="PS51670"/>
    </source>
</evidence>
<dbReference type="Proteomes" id="UP000035680">
    <property type="component" value="Unassembled WGS sequence"/>
</dbReference>
<keyword evidence="4" id="KW-1185">Reference proteome</keyword>
<dbReference type="Gene3D" id="1.10.10.1870">
    <property type="entry name" value="ShTK domain-like"/>
    <property type="match status" value="1"/>
</dbReference>
<name>A0A0K0FAT5_STRVS</name>
<dbReference type="WBParaSite" id="SVE_0594000.1">
    <property type="protein sequence ID" value="SVE_0594000.1"/>
    <property type="gene ID" value="SVE_0594000"/>
</dbReference>
<feature type="signal peptide" evidence="2">
    <location>
        <begin position="1"/>
        <end position="20"/>
    </location>
</feature>
<keyword evidence="1" id="KW-1015">Disulfide bond</keyword>